<dbReference type="EMBL" id="JBHLTS010000018">
    <property type="protein sequence ID" value="MFC0513874.1"/>
    <property type="molecule type" value="Genomic_DNA"/>
</dbReference>
<dbReference type="Gene3D" id="3.40.50.300">
    <property type="entry name" value="P-loop containing nucleotide triphosphate hydrolases"/>
    <property type="match status" value="1"/>
</dbReference>
<feature type="domain" description="ATPase dynein-related AAA" evidence="1">
    <location>
        <begin position="78"/>
        <end position="216"/>
    </location>
</feature>
<dbReference type="Pfam" id="PF07728">
    <property type="entry name" value="AAA_5"/>
    <property type="match status" value="1"/>
</dbReference>
<name>A0ABV6L2B8_9SPHI</name>
<evidence type="ECO:0000313" key="2">
    <source>
        <dbReference type="EMBL" id="MFC0513874.1"/>
    </source>
</evidence>
<dbReference type="InterPro" id="IPR050764">
    <property type="entry name" value="CbbQ/NirQ/NorQ/GpvN"/>
</dbReference>
<dbReference type="PANTHER" id="PTHR42759:SF1">
    <property type="entry name" value="MAGNESIUM-CHELATASE SUBUNIT CHLD"/>
    <property type="match status" value="1"/>
</dbReference>
<dbReference type="InterPro" id="IPR011704">
    <property type="entry name" value="ATPase_dyneun-rel_AAA"/>
</dbReference>
<protein>
    <submittedName>
        <fullName evidence="2">AAA family ATPase</fullName>
    </submittedName>
</protein>
<evidence type="ECO:0000313" key="3">
    <source>
        <dbReference type="Proteomes" id="UP001589828"/>
    </source>
</evidence>
<gene>
    <name evidence="2" type="ORF">ACFFGT_06675</name>
</gene>
<comment type="caution">
    <text evidence="2">The sequence shown here is derived from an EMBL/GenBank/DDBJ whole genome shotgun (WGS) entry which is preliminary data.</text>
</comment>
<accession>A0ABV6L2B8</accession>
<keyword evidence="3" id="KW-1185">Reference proteome</keyword>
<evidence type="ECO:0000259" key="1">
    <source>
        <dbReference type="Pfam" id="PF07728"/>
    </source>
</evidence>
<dbReference type="RefSeq" id="WP_377021735.1">
    <property type="nucleotide sequence ID" value="NZ_JBHLTS010000018.1"/>
</dbReference>
<reference evidence="2 3" key="1">
    <citation type="submission" date="2024-09" db="EMBL/GenBank/DDBJ databases">
        <authorList>
            <person name="Sun Q."/>
            <person name="Mori K."/>
        </authorList>
    </citation>
    <scope>NUCLEOTIDE SEQUENCE [LARGE SCALE GENOMIC DNA]</scope>
    <source>
        <strain evidence="2 3">NCAIM B.02415</strain>
    </source>
</reference>
<dbReference type="InterPro" id="IPR027417">
    <property type="entry name" value="P-loop_NTPase"/>
</dbReference>
<dbReference type="SUPFAM" id="SSF52540">
    <property type="entry name" value="P-loop containing nucleoside triphosphate hydrolases"/>
    <property type="match status" value="1"/>
</dbReference>
<proteinExistence type="predicted"/>
<sequence length="358" mass="39450">MSQILRQHAEQLFAHELEELKKQDGDKRPANWVLSPQSVVTYLMGGKLKNGFEVSPKYIGNRRLMEIAVATLTTDRALLLYGLPGTAKSWVSEHLAAAVSGDSTMIIQGTAGTSEESVRYGWNYARLIAQGPSPDALVETPVMRGMKDGKIVRLEELTRIGADVQDTLITILSEKTLPVPELNIEVQAVKGFNIIATANNRDKGVNELSSALKRRFNTVILPLPDSVEEEIDIVRRRVESFEKVMELPAEPPALQEIRRIVTIFRELRAGVTLDGKTKIKIPSGTLSTAEAISVVNSGLSMAAYFGDGQLKAADLAAGIIGSVIKDPVQDKLVWQEYLETVVKPRTDWADIYRACRDL</sequence>
<organism evidence="2 3">
    <name type="scientific">Mucilaginibacter angelicae</name>
    <dbReference type="NCBI Taxonomy" id="869718"/>
    <lineage>
        <taxon>Bacteria</taxon>
        <taxon>Pseudomonadati</taxon>
        <taxon>Bacteroidota</taxon>
        <taxon>Sphingobacteriia</taxon>
        <taxon>Sphingobacteriales</taxon>
        <taxon>Sphingobacteriaceae</taxon>
        <taxon>Mucilaginibacter</taxon>
    </lineage>
</organism>
<dbReference type="Proteomes" id="UP001589828">
    <property type="component" value="Unassembled WGS sequence"/>
</dbReference>
<dbReference type="PANTHER" id="PTHR42759">
    <property type="entry name" value="MOXR FAMILY PROTEIN"/>
    <property type="match status" value="1"/>
</dbReference>